<dbReference type="InterPro" id="IPR027474">
    <property type="entry name" value="L-asparaginase_N"/>
</dbReference>
<dbReference type="Proteomes" id="UP000298337">
    <property type="component" value="Unassembled WGS sequence"/>
</dbReference>
<dbReference type="InterPro" id="IPR036152">
    <property type="entry name" value="Asp/glu_Ase-like_sf"/>
</dbReference>
<proteinExistence type="inferred from homology"/>
<feature type="active site" evidence="7">
    <location>
        <position position="123"/>
    </location>
</feature>
<dbReference type="SUPFAM" id="SSF53774">
    <property type="entry name" value="Glutaminase/Asparaginase"/>
    <property type="match status" value="1"/>
</dbReference>
<feature type="active site" evidence="6">
    <location>
        <position position="48"/>
    </location>
</feature>
<dbReference type="Gene3D" id="3.40.50.40">
    <property type="match status" value="1"/>
</dbReference>
<dbReference type="InterPro" id="IPR037152">
    <property type="entry name" value="L-asparaginase_N_sf"/>
</dbReference>
<feature type="domain" description="Asparaginase/glutaminase C-terminal" evidence="9">
    <location>
        <begin position="250"/>
        <end position="365"/>
    </location>
</feature>
<protein>
    <recommendedName>
        <fullName evidence="2">asparaginase</fullName>
        <ecNumber evidence="2">3.5.1.1</ecNumber>
    </recommendedName>
</protein>
<dbReference type="PRINTS" id="PR00139">
    <property type="entry name" value="ASNGLNASE"/>
</dbReference>
<feature type="active site" description="O-isoaspartyl threonine intermediate" evidence="4">
    <location>
        <position position="48"/>
    </location>
</feature>
<evidence type="ECO:0000256" key="4">
    <source>
        <dbReference type="PIRSR" id="PIRSR001220-1"/>
    </source>
</evidence>
<dbReference type="InterPro" id="IPR020827">
    <property type="entry name" value="Asparaginase/glutaminase_AS1"/>
</dbReference>
<dbReference type="Pfam" id="PF17763">
    <property type="entry name" value="Asparaginase_C"/>
    <property type="match status" value="1"/>
</dbReference>
<dbReference type="FunFam" id="3.40.50.40:FF:000001">
    <property type="entry name" value="L-asparaginase 1"/>
    <property type="match status" value="1"/>
</dbReference>
<dbReference type="InterPro" id="IPR027473">
    <property type="entry name" value="L-asparaginase_C"/>
</dbReference>
<feature type="domain" description="L-asparaginase N-terminal" evidence="8">
    <location>
        <begin position="40"/>
        <end position="232"/>
    </location>
</feature>
<organism evidence="10 11">
    <name type="scientific">Hymenobacter fodinae</name>
    <dbReference type="NCBI Taxonomy" id="2510796"/>
    <lineage>
        <taxon>Bacteria</taxon>
        <taxon>Pseudomonadati</taxon>
        <taxon>Bacteroidota</taxon>
        <taxon>Cytophagia</taxon>
        <taxon>Cytophagales</taxon>
        <taxon>Hymenobacteraceae</taxon>
        <taxon>Hymenobacter</taxon>
    </lineage>
</organism>
<accession>A0A4Z0P815</accession>
<dbReference type="PROSITE" id="PS00144">
    <property type="entry name" value="ASN_GLN_ASE_1"/>
    <property type="match status" value="1"/>
</dbReference>
<keyword evidence="11" id="KW-1185">Reference proteome</keyword>
<evidence type="ECO:0000259" key="8">
    <source>
        <dbReference type="Pfam" id="PF00710"/>
    </source>
</evidence>
<dbReference type="GO" id="GO:0009066">
    <property type="term" value="P:aspartate family amino acid metabolic process"/>
    <property type="evidence" value="ECO:0007669"/>
    <property type="project" value="UniProtKB-ARBA"/>
</dbReference>
<dbReference type="AlphaFoldDB" id="A0A4Z0P815"/>
<dbReference type="InterPro" id="IPR027475">
    <property type="entry name" value="Asparaginase/glutaminase_AS2"/>
</dbReference>
<evidence type="ECO:0000256" key="6">
    <source>
        <dbReference type="PROSITE-ProRule" id="PRU10099"/>
    </source>
</evidence>
<dbReference type="Gene3D" id="3.40.50.1170">
    <property type="entry name" value="L-asparaginase, N-terminal domain"/>
    <property type="match status" value="1"/>
</dbReference>
<dbReference type="CDD" id="cd08963">
    <property type="entry name" value="L-asparaginase_I"/>
    <property type="match status" value="1"/>
</dbReference>
<evidence type="ECO:0000256" key="1">
    <source>
        <dbReference type="ARBA" id="ARBA00010518"/>
    </source>
</evidence>
<name>A0A4Z0P815_9BACT</name>
<feature type="binding site" evidence="5">
    <location>
        <begin position="123"/>
        <end position="124"/>
    </location>
    <ligand>
        <name>substrate</name>
    </ligand>
</feature>
<dbReference type="PIRSF" id="PIRSF500176">
    <property type="entry name" value="L_ASNase"/>
    <property type="match status" value="1"/>
</dbReference>
<dbReference type="NCBIfam" id="TIGR00519">
    <property type="entry name" value="asnASE_I"/>
    <property type="match status" value="1"/>
</dbReference>
<dbReference type="InterPro" id="IPR006034">
    <property type="entry name" value="Asparaginase/glutaminase-like"/>
</dbReference>
<dbReference type="FunFam" id="3.40.50.1170:FF:000001">
    <property type="entry name" value="L-asparaginase 2"/>
    <property type="match status" value="1"/>
</dbReference>
<dbReference type="Pfam" id="PF00710">
    <property type="entry name" value="Asparaginase"/>
    <property type="match status" value="1"/>
</dbReference>
<comment type="caution">
    <text evidence="10">The sequence shown here is derived from an EMBL/GenBank/DDBJ whole genome shotgun (WGS) entry which is preliminary data.</text>
</comment>
<dbReference type="OrthoDB" id="9788068at2"/>
<dbReference type="InterPro" id="IPR006033">
    <property type="entry name" value="AsnA_fam"/>
</dbReference>
<evidence type="ECO:0000313" key="11">
    <source>
        <dbReference type="Proteomes" id="UP000298337"/>
    </source>
</evidence>
<evidence type="ECO:0000256" key="2">
    <source>
        <dbReference type="ARBA" id="ARBA00012920"/>
    </source>
</evidence>
<dbReference type="InterPro" id="IPR040919">
    <property type="entry name" value="Asparaginase_C"/>
</dbReference>
<dbReference type="SFLD" id="SFLDS00057">
    <property type="entry name" value="Glutaminase/Asparaginase"/>
    <property type="match status" value="1"/>
</dbReference>
<sequence>MPVELAYSCRSVSTFTAQLTAHPTRLNLAATAASSPEQTILVIYTGGTVGMAYNKSGELVPMNFDQIRRKMPELHQLNMQVDVLNLGPPIDSSNITVADWLALAALIRDNYARYDGFVVLHGTDTMAYSAAALSFLLENLGKAVVFTGAQVPVGRIRTDARRNLVTALEMAAARHPMADTVRVPEVCVFFNELLIRGNRAKKVESQQYNAFRSENYPPLGRAGIELEFNDRQIRPLPSAPLHVHSHLDDRVTIVRLFPGLTERILRAQLEVNDLRGAVLETYGSGNAPTAPWFLQCLREAADRGVYLLNVSQCEEGRVLQGRYETSAHLSGLGILGGDDITVEAAVTKLMFVLGLNQSPEVTRRLITQDLRGEITLI</sequence>
<reference evidence="10 11" key="1">
    <citation type="submission" date="2019-04" db="EMBL/GenBank/DDBJ databases">
        <authorList>
            <person name="Feng G."/>
            <person name="Zhang J."/>
            <person name="Zhu H."/>
        </authorList>
    </citation>
    <scope>NUCLEOTIDE SEQUENCE [LARGE SCALE GENOMIC DNA]</scope>
    <source>
        <strain evidence="10 11">92R-1</strain>
    </source>
</reference>
<dbReference type="PROSITE" id="PS00917">
    <property type="entry name" value="ASN_GLN_ASE_2"/>
    <property type="match status" value="1"/>
</dbReference>
<dbReference type="SMART" id="SM00870">
    <property type="entry name" value="Asparaginase"/>
    <property type="match status" value="1"/>
</dbReference>
<dbReference type="InterPro" id="IPR041725">
    <property type="entry name" value="L-asparaginase_I"/>
</dbReference>
<keyword evidence="3" id="KW-0378">Hydrolase</keyword>
<evidence type="ECO:0000256" key="7">
    <source>
        <dbReference type="PROSITE-ProRule" id="PRU10100"/>
    </source>
</evidence>
<evidence type="ECO:0000256" key="5">
    <source>
        <dbReference type="PIRSR" id="PIRSR001220-2"/>
    </source>
</evidence>
<dbReference type="PANTHER" id="PTHR11707:SF28">
    <property type="entry name" value="60 KDA LYSOPHOSPHOLIPASE"/>
    <property type="match status" value="1"/>
</dbReference>
<dbReference type="GO" id="GO:0004067">
    <property type="term" value="F:asparaginase activity"/>
    <property type="evidence" value="ECO:0007669"/>
    <property type="project" value="UniProtKB-UniRule"/>
</dbReference>
<evidence type="ECO:0000256" key="3">
    <source>
        <dbReference type="ARBA" id="ARBA00022801"/>
    </source>
</evidence>
<evidence type="ECO:0000259" key="9">
    <source>
        <dbReference type="Pfam" id="PF17763"/>
    </source>
</evidence>
<dbReference type="PROSITE" id="PS51732">
    <property type="entry name" value="ASN_GLN_ASE_3"/>
    <property type="match status" value="1"/>
</dbReference>
<dbReference type="PIRSF" id="PIRSF001220">
    <property type="entry name" value="L-ASNase_gatD"/>
    <property type="match status" value="1"/>
</dbReference>
<dbReference type="PANTHER" id="PTHR11707">
    <property type="entry name" value="L-ASPARAGINASE"/>
    <property type="match status" value="1"/>
</dbReference>
<gene>
    <name evidence="10" type="ORF">EU556_12355</name>
</gene>
<comment type="similarity">
    <text evidence="1">Belongs to the asparaginase 1 family.</text>
</comment>
<dbReference type="EMBL" id="SRLA01000002">
    <property type="protein sequence ID" value="TGE08493.1"/>
    <property type="molecule type" value="Genomic_DNA"/>
</dbReference>
<feature type="binding site" evidence="5">
    <location>
        <position position="92"/>
    </location>
    <ligand>
        <name>substrate</name>
    </ligand>
</feature>
<evidence type="ECO:0000313" key="10">
    <source>
        <dbReference type="EMBL" id="TGE08493.1"/>
    </source>
</evidence>
<dbReference type="EC" id="3.5.1.1" evidence="2"/>